<sequence length="106" mass="12364">MKLLFWNCHGLGNPTIVRELKQVLVANNPDIMFRSETKMNHNGFPHIQNFCRMKGSLAFENHINLRFIGFYDHADSNIRNSSWDMLRWVGGSVREDRVVRGDFNAI</sequence>
<evidence type="ECO:0000313" key="2">
    <source>
        <dbReference type="Proteomes" id="UP000325315"/>
    </source>
</evidence>
<dbReference type="AlphaFoldDB" id="A0A5B6WRR0"/>
<dbReference type="InterPro" id="IPR036691">
    <property type="entry name" value="Endo/exonu/phosph_ase_sf"/>
</dbReference>
<dbReference type="EMBL" id="SMMG02000002">
    <property type="protein sequence ID" value="KAA3483587.1"/>
    <property type="molecule type" value="Genomic_DNA"/>
</dbReference>
<name>A0A5B6WRR0_9ROSI</name>
<dbReference type="Proteomes" id="UP000325315">
    <property type="component" value="Unassembled WGS sequence"/>
</dbReference>
<comment type="caution">
    <text evidence="1">The sequence shown here is derived from an EMBL/GenBank/DDBJ whole genome shotgun (WGS) entry which is preliminary data.</text>
</comment>
<proteinExistence type="predicted"/>
<reference evidence="2" key="1">
    <citation type="journal article" date="2019" name="Plant Biotechnol. J.">
        <title>Genome sequencing of the Australian wild diploid species Gossypium australe highlights disease resistance and delayed gland morphogenesis.</title>
        <authorList>
            <person name="Cai Y."/>
            <person name="Cai X."/>
            <person name="Wang Q."/>
            <person name="Wang P."/>
            <person name="Zhang Y."/>
            <person name="Cai C."/>
            <person name="Xu Y."/>
            <person name="Wang K."/>
            <person name="Zhou Z."/>
            <person name="Wang C."/>
            <person name="Geng S."/>
            <person name="Li B."/>
            <person name="Dong Q."/>
            <person name="Hou Y."/>
            <person name="Wang H."/>
            <person name="Ai P."/>
            <person name="Liu Z."/>
            <person name="Yi F."/>
            <person name="Sun M."/>
            <person name="An G."/>
            <person name="Cheng J."/>
            <person name="Zhang Y."/>
            <person name="Shi Q."/>
            <person name="Xie Y."/>
            <person name="Shi X."/>
            <person name="Chang Y."/>
            <person name="Huang F."/>
            <person name="Chen Y."/>
            <person name="Hong S."/>
            <person name="Mi L."/>
            <person name="Sun Q."/>
            <person name="Zhang L."/>
            <person name="Zhou B."/>
            <person name="Peng R."/>
            <person name="Zhang X."/>
            <person name="Liu F."/>
        </authorList>
    </citation>
    <scope>NUCLEOTIDE SEQUENCE [LARGE SCALE GENOMIC DNA]</scope>
    <source>
        <strain evidence="2">cv. PA1801</strain>
    </source>
</reference>
<gene>
    <name evidence="1" type="ORF">EPI10_005746</name>
</gene>
<dbReference type="Gene3D" id="3.60.10.10">
    <property type="entry name" value="Endonuclease/exonuclease/phosphatase"/>
    <property type="match status" value="1"/>
</dbReference>
<evidence type="ECO:0000313" key="1">
    <source>
        <dbReference type="EMBL" id="KAA3483587.1"/>
    </source>
</evidence>
<organism evidence="1 2">
    <name type="scientific">Gossypium australe</name>
    <dbReference type="NCBI Taxonomy" id="47621"/>
    <lineage>
        <taxon>Eukaryota</taxon>
        <taxon>Viridiplantae</taxon>
        <taxon>Streptophyta</taxon>
        <taxon>Embryophyta</taxon>
        <taxon>Tracheophyta</taxon>
        <taxon>Spermatophyta</taxon>
        <taxon>Magnoliopsida</taxon>
        <taxon>eudicotyledons</taxon>
        <taxon>Gunneridae</taxon>
        <taxon>Pentapetalae</taxon>
        <taxon>rosids</taxon>
        <taxon>malvids</taxon>
        <taxon>Malvales</taxon>
        <taxon>Malvaceae</taxon>
        <taxon>Malvoideae</taxon>
        <taxon>Gossypium</taxon>
    </lineage>
</organism>
<accession>A0A5B6WRR0</accession>
<keyword evidence="2" id="KW-1185">Reference proteome</keyword>
<dbReference type="OrthoDB" id="998616at2759"/>
<protein>
    <submittedName>
        <fullName evidence="1">Putative Transposon TX1</fullName>
    </submittedName>
</protein>
<dbReference type="SUPFAM" id="SSF56219">
    <property type="entry name" value="DNase I-like"/>
    <property type="match status" value="1"/>
</dbReference>